<evidence type="ECO:0000256" key="7">
    <source>
        <dbReference type="ARBA" id="ARBA00023136"/>
    </source>
</evidence>
<keyword evidence="4" id="KW-1003">Cell membrane</keyword>
<evidence type="ECO:0000256" key="3">
    <source>
        <dbReference type="ARBA" id="ARBA00022448"/>
    </source>
</evidence>
<evidence type="ECO:0000256" key="6">
    <source>
        <dbReference type="ARBA" id="ARBA00022989"/>
    </source>
</evidence>
<gene>
    <name evidence="9" type="ORF">H9962_00465</name>
</gene>
<evidence type="ECO:0000256" key="1">
    <source>
        <dbReference type="ARBA" id="ARBA00004651"/>
    </source>
</evidence>
<keyword evidence="6 8" id="KW-1133">Transmembrane helix</keyword>
<comment type="caution">
    <text evidence="9">The sequence shown here is derived from an EMBL/GenBank/DDBJ whole genome shotgun (WGS) entry which is preliminary data.</text>
</comment>
<feature type="transmembrane region" description="Helical" evidence="8">
    <location>
        <begin position="253"/>
        <end position="281"/>
    </location>
</feature>
<feature type="transmembrane region" description="Helical" evidence="8">
    <location>
        <begin position="167"/>
        <end position="188"/>
    </location>
</feature>
<keyword evidence="3" id="KW-0813">Transport</keyword>
<feature type="transmembrane region" description="Helical" evidence="8">
    <location>
        <begin position="209"/>
        <end position="233"/>
    </location>
</feature>
<comment type="similarity">
    <text evidence="2">Belongs to the binding-protein-dependent transport system permease family. FecCD subfamily.</text>
</comment>
<dbReference type="Gene3D" id="1.10.3470.10">
    <property type="entry name" value="ABC transporter involved in vitamin B12 uptake, BtuC"/>
    <property type="match status" value="1"/>
</dbReference>
<dbReference type="SUPFAM" id="SSF81345">
    <property type="entry name" value="ABC transporter involved in vitamin B12 uptake, BtuC"/>
    <property type="match status" value="1"/>
</dbReference>
<evidence type="ECO:0000313" key="9">
    <source>
        <dbReference type="EMBL" id="HJA07654.1"/>
    </source>
</evidence>
<feature type="transmembrane region" description="Helical" evidence="8">
    <location>
        <begin position="110"/>
        <end position="132"/>
    </location>
</feature>
<feature type="transmembrane region" description="Helical" evidence="8">
    <location>
        <begin position="293"/>
        <end position="312"/>
    </location>
</feature>
<dbReference type="GO" id="GO:0022857">
    <property type="term" value="F:transmembrane transporter activity"/>
    <property type="evidence" value="ECO:0007669"/>
    <property type="project" value="InterPro"/>
</dbReference>
<proteinExistence type="inferred from homology"/>
<evidence type="ECO:0000256" key="5">
    <source>
        <dbReference type="ARBA" id="ARBA00022692"/>
    </source>
</evidence>
<comment type="subcellular location">
    <subcellularLocation>
        <location evidence="1">Cell membrane</location>
        <topology evidence="1">Multi-pass membrane protein</topology>
    </subcellularLocation>
</comment>
<evidence type="ECO:0000313" key="10">
    <source>
        <dbReference type="Proteomes" id="UP000824225"/>
    </source>
</evidence>
<dbReference type="PANTHER" id="PTHR30472">
    <property type="entry name" value="FERRIC ENTEROBACTIN TRANSPORT SYSTEM PERMEASE PROTEIN"/>
    <property type="match status" value="1"/>
</dbReference>
<feature type="transmembrane region" description="Helical" evidence="8">
    <location>
        <begin position="324"/>
        <end position="344"/>
    </location>
</feature>
<sequence length="354" mass="36052">MSPPRPSALPRPRRPDRAPVAVLTLLLILWLASVPLACLFGPVPLEPGDVLHALLGTGGDAAGLSAEAARTVVVDIRLARTVLALLVGGSLALAGVAMQGVLHNPLAEPFLLGVSSGAALGAGLVLCSGTLLAAGGHWSTAEGAMLGSFLALGLSLALGRGGGRDRLILAGVAVSTMFGAGVSLLKALDEESVSGIVFWIMGSFQGRGWNDVPVALIPSLLGLVLLIPCWRALDVLIMGDRDAVHLGVDVRRARLAILLGAGCLTAGGVAVSGIIGFVGLVAPHILRRLIGPWHGPLFAAAWLAGGIFLLWADVAARCLLPHGLELPVGVITSLVGGPFFAVVLRAGTRSGARR</sequence>
<feature type="transmembrane region" description="Helical" evidence="8">
    <location>
        <begin position="144"/>
        <end position="161"/>
    </location>
</feature>
<keyword evidence="5 8" id="KW-0812">Transmembrane</keyword>
<evidence type="ECO:0000256" key="8">
    <source>
        <dbReference type="SAM" id="Phobius"/>
    </source>
</evidence>
<dbReference type="CDD" id="cd06550">
    <property type="entry name" value="TM_ABC_iron-siderophores_like"/>
    <property type="match status" value="1"/>
</dbReference>
<dbReference type="InterPro" id="IPR037294">
    <property type="entry name" value="ABC_BtuC-like"/>
</dbReference>
<dbReference type="InterPro" id="IPR000522">
    <property type="entry name" value="ABC_transptr_permease_BtuC"/>
</dbReference>
<evidence type="ECO:0000256" key="2">
    <source>
        <dbReference type="ARBA" id="ARBA00007935"/>
    </source>
</evidence>
<accession>A0A9D2HC03</accession>
<dbReference type="EMBL" id="DXAN01000002">
    <property type="protein sequence ID" value="HJA07654.1"/>
    <property type="molecule type" value="Genomic_DNA"/>
</dbReference>
<dbReference type="AlphaFoldDB" id="A0A9D2HC03"/>
<reference evidence="9" key="1">
    <citation type="journal article" date="2021" name="PeerJ">
        <title>Extensive microbial diversity within the chicken gut microbiome revealed by metagenomics and culture.</title>
        <authorList>
            <person name="Gilroy R."/>
            <person name="Ravi A."/>
            <person name="Getino M."/>
            <person name="Pursley I."/>
            <person name="Horton D.L."/>
            <person name="Alikhan N.F."/>
            <person name="Baker D."/>
            <person name="Gharbi K."/>
            <person name="Hall N."/>
            <person name="Watson M."/>
            <person name="Adriaenssens E.M."/>
            <person name="Foster-Nyarko E."/>
            <person name="Jarju S."/>
            <person name="Secka A."/>
            <person name="Antonio M."/>
            <person name="Oren A."/>
            <person name="Chaudhuri R.R."/>
            <person name="La Ragione R."/>
            <person name="Hildebrand F."/>
            <person name="Pallen M.J."/>
        </authorList>
    </citation>
    <scope>NUCLEOTIDE SEQUENCE</scope>
    <source>
        <strain evidence="9">CHK186-16707</strain>
    </source>
</reference>
<reference evidence="9" key="2">
    <citation type="submission" date="2021-04" db="EMBL/GenBank/DDBJ databases">
        <authorList>
            <person name="Gilroy R."/>
        </authorList>
    </citation>
    <scope>NUCLEOTIDE SEQUENCE</scope>
    <source>
        <strain evidence="9">CHK186-16707</strain>
    </source>
</reference>
<evidence type="ECO:0000256" key="4">
    <source>
        <dbReference type="ARBA" id="ARBA00022475"/>
    </source>
</evidence>
<protein>
    <submittedName>
        <fullName evidence="9">Iron ABC transporter permease</fullName>
    </submittedName>
</protein>
<dbReference type="Proteomes" id="UP000824225">
    <property type="component" value="Unassembled WGS sequence"/>
</dbReference>
<name>A0A9D2HC03_9BACT</name>
<feature type="transmembrane region" description="Helical" evidence="8">
    <location>
        <begin position="81"/>
        <end position="98"/>
    </location>
</feature>
<dbReference type="GO" id="GO:0005886">
    <property type="term" value="C:plasma membrane"/>
    <property type="evidence" value="ECO:0007669"/>
    <property type="project" value="UniProtKB-SubCell"/>
</dbReference>
<keyword evidence="7 8" id="KW-0472">Membrane</keyword>
<dbReference type="Pfam" id="PF01032">
    <property type="entry name" value="FecCD"/>
    <property type="match status" value="1"/>
</dbReference>
<dbReference type="PANTHER" id="PTHR30472:SF25">
    <property type="entry name" value="ABC TRANSPORTER PERMEASE PROTEIN MJ0876-RELATED"/>
    <property type="match status" value="1"/>
</dbReference>
<organism evidence="9 10">
    <name type="scientific">Candidatus Mailhella merdigallinarum</name>
    <dbReference type="NCBI Taxonomy" id="2838658"/>
    <lineage>
        <taxon>Bacteria</taxon>
        <taxon>Pseudomonadati</taxon>
        <taxon>Thermodesulfobacteriota</taxon>
        <taxon>Desulfovibrionia</taxon>
        <taxon>Desulfovibrionales</taxon>
        <taxon>Desulfovibrionaceae</taxon>
        <taxon>Mailhella</taxon>
    </lineage>
</organism>